<reference evidence="2" key="1">
    <citation type="submission" date="2016-10" db="EMBL/GenBank/DDBJ databases">
        <authorList>
            <person name="Varghese N."/>
            <person name="Submissions S."/>
        </authorList>
    </citation>
    <scope>NUCLEOTIDE SEQUENCE [LARGE SCALE GENOMIC DNA]</scope>
    <source>
        <strain evidence="2">CGMCC 4.5579</strain>
    </source>
</reference>
<gene>
    <name evidence="1" type="ORF">SAMN05421810_107137</name>
</gene>
<name>A0A1I5YG95_9PSEU</name>
<keyword evidence="2" id="KW-1185">Reference proteome</keyword>
<dbReference type="STRING" id="587909.SAMN05421810_107137"/>
<accession>A0A1I5YG95</accession>
<evidence type="ECO:0000313" key="1">
    <source>
        <dbReference type="EMBL" id="SFQ43213.1"/>
    </source>
</evidence>
<evidence type="ECO:0000313" key="2">
    <source>
        <dbReference type="Proteomes" id="UP000198727"/>
    </source>
</evidence>
<dbReference type="AlphaFoldDB" id="A0A1I5YG95"/>
<dbReference type="EMBL" id="FOWW01000007">
    <property type="protein sequence ID" value="SFQ43213.1"/>
    <property type="molecule type" value="Genomic_DNA"/>
</dbReference>
<protein>
    <submittedName>
        <fullName evidence="1">Uncharacterized protein</fullName>
    </submittedName>
</protein>
<dbReference type="Proteomes" id="UP000198727">
    <property type="component" value="Unassembled WGS sequence"/>
</dbReference>
<proteinExistence type="predicted"/>
<dbReference type="RefSeq" id="WP_092532550.1">
    <property type="nucleotide sequence ID" value="NZ_FOWW01000007.1"/>
</dbReference>
<organism evidence="1 2">
    <name type="scientific">Amycolatopsis arida</name>
    <dbReference type="NCBI Taxonomy" id="587909"/>
    <lineage>
        <taxon>Bacteria</taxon>
        <taxon>Bacillati</taxon>
        <taxon>Actinomycetota</taxon>
        <taxon>Actinomycetes</taxon>
        <taxon>Pseudonocardiales</taxon>
        <taxon>Pseudonocardiaceae</taxon>
        <taxon>Amycolatopsis</taxon>
    </lineage>
</organism>
<sequence length="64" mass="6839">MHAQARSGGLTLDEDAADRLLTELDTIRCRVDELIEAAGAGLDVPLGFGDNTTSCTRWCAGTWT</sequence>